<dbReference type="PANTHER" id="PTHR43592">
    <property type="entry name" value="CAAX AMINO TERMINAL PROTEASE"/>
    <property type="match status" value="1"/>
</dbReference>
<comment type="caution">
    <text evidence="3">The sequence shown here is derived from an EMBL/GenBank/DDBJ whole genome shotgun (WGS) entry which is preliminary data.</text>
</comment>
<feature type="domain" description="CAAX prenyl protease 2/Lysostaphin resistance protein A-like" evidence="2">
    <location>
        <begin position="296"/>
        <end position="349"/>
    </location>
</feature>
<evidence type="ECO:0000259" key="2">
    <source>
        <dbReference type="Pfam" id="PF02517"/>
    </source>
</evidence>
<evidence type="ECO:0000256" key="1">
    <source>
        <dbReference type="SAM" id="Phobius"/>
    </source>
</evidence>
<keyword evidence="4" id="KW-1185">Reference proteome</keyword>
<dbReference type="InterPro" id="IPR003675">
    <property type="entry name" value="Rce1/LyrA-like_dom"/>
</dbReference>
<evidence type="ECO:0000313" key="4">
    <source>
        <dbReference type="Proteomes" id="UP001164929"/>
    </source>
</evidence>
<dbReference type="EMBL" id="JAQIZT010000019">
    <property type="protein sequence ID" value="KAJ6952709.1"/>
    <property type="molecule type" value="Genomic_DNA"/>
</dbReference>
<accession>A0AAD6L9A0</accession>
<dbReference type="AlphaFoldDB" id="A0AAD6L9A0"/>
<dbReference type="GO" id="GO:0004175">
    <property type="term" value="F:endopeptidase activity"/>
    <property type="evidence" value="ECO:0007669"/>
    <property type="project" value="UniProtKB-ARBA"/>
</dbReference>
<organism evidence="3 4">
    <name type="scientific">Populus alba x Populus x berolinensis</name>
    <dbReference type="NCBI Taxonomy" id="444605"/>
    <lineage>
        <taxon>Eukaryota</taxon>
        <taxon>Viridiplantae</taxon>
        <taxon>Streptophyta</taxon>
        <taxon>Embryophyta</taxon>
        <taxon>Tracheophyta</taxon>
        <taxon>Spermatophyta</taxon>
        <taxon>Magnoliopsida</taxon>
        <taxon>eudicotyledons</taxon>
        <taxon>Gunneridae</taxon>
        <taxon>Pentapetalae</taxon>
        <taxon>rosids</taxon>
        <taxon>fabids</taxon>
        <taxon>Malpighiales</taxon>
        <taxon>Salicaceae</taxon>
        <taxon>Saliceae</taxon>
        <taxon>Populus</taxon>
    </lineage>
</organism>
<feature type="transmembrane region" description="Helical" evidence="1">
    <location>
        <begin position="288"/>
        <end position="309"/>
    </location>
</feature>
<feature type="transmembrane region" description="Helical" evidence="1">
    <location>
        <begin position="206"/>
        <end position="228"/>
    </location>
</feature>
<keyword evidence="1" id="KW-0472">Membrane</keyword>
<evidence type="ECO:0000313" key="3">
    <source>
        <dbReference type="EMBL" id="KAJ6952709.1"/>
    </source>
</evidence>
<feature type="transmembrane region" description="Helical" evidence="1">
    <location>
        <begin position="248"/>
        <end position="267"/>
    </location>
</feature>
<dbReference type="GO" id="GO:0080120">
    <property type="term" value="P:CAAX-box protein maturation"/>
    <property type="evidence" value="ECO:0007669"/>
    <property type="project" value="UniProtKB-ARBA"/>
</dbReference>
<feature type="transmembrane region" description="Helical" evidence="1">
    <location>
        <begin position="329"/>
        <end position="355"/>
    </location>
</feature>
<dbReference type="Pfam" id="PF02517">
    <property type="entry name" value="Rce1-like"/>
    <property type="match status" value="1"/>
</dbReference>
<dbReference type="PANTHER" id="PTHR43592:SF4">
    <property type="entry name" value="CAAX AMINO TERMINAL PROTEASE FAMILY PROTEIN"/>
    <property type="match status" value="1"/>
</dbReference>
<keyword evidence="1" id="KW-0812">Transmembrane</keyword>
<keyword evidence="1" id="KW-1133">Transmembrane helix</keyword>
<reference evidence="3" key="1">
    <citation type="journal article" date="2023" name="Mol. Ecol. Resour.">
        <title>Chromosome-level genome assembly of a triploid poplar Populus alba 'Berolinensis'.</title>
        <authorList>
            <person name="Chen S."/>
            <person name="Yu Y."/>
            <person name="Wang X."/>
            <person name="Wang S."/>
            <person name="Zhang T."/>
            <person name="Zhou Y."/>
            <person name="He R."/>
            <person name="Meng N."/>
            <person name="Wang Y."/>
            <person name="Liu W."/>
            <person name="Liu Z."/>
            <person name="Liu J."/>
            <person name="Guo Q."/>
            <person name="Huang H."/>
            <person name="Sederoff R.R."/>
            <person name="Wang G."/>
            <person name="Qu G."/>
            <person name="Chen S."/>
        </authorList>
    </citation>
    <scope>NUCLEOTIDE SEQUENCE</scope>
    <source>
        <strain evidence="3">SC-2020</strain>
    </source>
</reference>
<dbReference type="Proteomes" id="UP001164929">
    <property type="component" value="Chromosome 19"/>
</dbReference>
<sequence>MAPYLTVGILPAKFGFSFNKSLIQNPNPLHHTSKLKFKSNLGFKSSLKCRCIKKEITDKPTEEFSVLSLDIPWERGSIWSTMALYMFNFHIPLGIGGLSIVANVLQQPVLDPQTEDQIYDFRFRGNHHRTETNNPQLRQMQKTNAAASIELYAIQLGVLFIEWNLPWGIFLARTSSIACLATPVVWSSSDVPSSNMHEKNFIQQRVLSLLAIQILELAASLLLLKSTAKPEYEVVSFFKTDELSKKRNWLLASSLGFGFLVLLVFLTSLVADRLIGPKAVNNPIVKEILLSSSTSKVACILVYCLVTPLLEEIVYRGFLLKSLASTMNWQQAVLLSSAVFSAAHFSVIFSPLLALSPSLDMGDFENKVKVRAKELTVFFKKGVKIVGESCKKGWIKVKNMKKR</sequence>
<gene>
    <name evidence="3" type="ORF">NC653_041750</name>
</gene>
<proteinExistence type="predicted"/>
<protein>
    <recommendedName>
        <fullName evidence="2">CAAX prenyl protease 2/Lysostaphin resistance protein A-like domain-containing protein</fullName>
    </recommendedName>
</protein>
<name>A0AAD6L9A0_9ROSI</name>